<organism evidence="1 2">
    <name type="scientific">Gossypium stocksii</name>
    <dbReference type="NCBI Taxonomy" id="47602"/>
    <lineage>
        <taxon>Eukaryota</taxon>
        <taxon>Viridiplantae</taxon>
        <taxon>Streptophyta</taxon>
        <taxon>Embryophyta</taxon>
        <taxon>Tracheophyta</taxon>
        <taxon>Spermatophyta</taxon>
        <taxon>Magnoliopsida</taxon>
        <taxon>eudicotyledons</taxon>
        <taxon>Gunneridae</taxon>
        <taxon>Pentapetalae</taxon>
        <taxon>rosids</taxon>
        <taxon>malvids</taxon>
        <taxon>Malvales</taxon>
        <taxon>Malvaceae</taxon>
        <taxon>Malvoideae</taxon>
        <taxon>Gossypium</taxon>
    </lineage>
</organism>
<evidence type="ECO:0000313" key="1">
    <source>
        <dbReference type="EMBL" id="KAH1090878.1"/>
    </source>
</evidence>
<keyword evidence="2" id="KW-1185">Reference proteome</keyword>
<evidence type="ECO:0000313" key="2">
    <source>
        <dbReference type="Proteomes" id="UP000828251"/>
    </source>
</evidence>
<dbReference type="EMBL" id="JAIQCV010000006">
    <property type="protein sequence ID" value="KAH1090878.1"/>
    <property type="molecule type" value="Genomic_DNA"/>
</dbReference>
<protein>
    <submittedName>
        <fullName evidence="1">Uncharacterized protein</fullName>
    </submittedName>
</protein>
<name>A0A9D4A6D8_9ROSI</name>
<dbReference type="Proteomes" id="UP000828251">
    <property type="component" value="Unassembled WGS sequence"/>
</dbReference>
<sequence>MIIVHRCDIVERVDIKEDNRVSEAKAYQERIDEPSLGHSGIQIPNFAYEFSIVEGLRQLSDTTDGSFLLHLHNQKGSANPLMITVGIDNRFVGDAGITRIVKKSSGESTSLSKEIDEYMDTRSFMQNVRGGPSSASVEERSASSRKKQKIIVGAGNIILSNENKEVNEHIIPSASSNSMKKPSLKELILSLQVALIEAGIVSVETAGGINEEERDSELHKHLDKENKKLVDLNKRLQYRLILTEKDIEKLYREIATKQVNGVVLEATMKSMDERHKLVMANLSKSHEEALEKYKVYTMQSFQDYFPDLKSNFLLHVQVVGGPFDAYRHSSTVKVDFNLTAVLKRDWRFQQQLQAIGAVVSNLTTTVTNLTATAVFNLTGGKHTAHPN</sequence>
<gene>
    <name evidence="1" type="ORF">J1N35_018135</name>
</gene>
<reference evidence="1 2" key="1">
    <citation type="journal article" date="2021" name="Plant Biotechnol. J.">
        <title>Multi-omics assisted identification of the key and species-specific regulatory components of drought-tolerant mechanisms in Gossypium stocksii.</title>
        <authorList>
            <person name="Yu D."/>
            <person name="Ke L."/>
            <person name="Zhang D."/>
            <person name="Wu Y."/>
            <person name="Sun Y."/>
            <person name="Mei J."/>
            <person name="Sun J."/>
            <person name="Sun Y."/>
        </authorList>
    </citation>
    <scope>NUCLEOTIDE SEQUENCE [LARGE SCALE GENOMIC DNA]</scope>
    <source>
        <strain evidence="2">cv. E1</strain>
        <tissue evidence="1">Leaf</tissue>
    </source>
</reference>
<proteinExistence type="predicted"/>
<dbReference type="AlphaFoldDB" id="A0A9D4A6D8"/>
<comment type="caution">
    <text evidence="1">The sequence shown here is derived from an EMBL/GenBank/DDBJ whole genome shotgun (WGS) entry which is preliminary data.</text>
</comment>
<accession>A0A9D4A6D8</accession>